<feature type="compositionally biased region" description="Basic and acidic residues" evidence="6">
    <location>
        <begin position="490"/>
        <end position="502"/>
    </location>
</feature>
<organism evidence="9 10">
    <name type="scientific">Seminavis robusta</name>
    <dbReference type="NCBI Taxonomy" id="568900"/>
    <lineage>
        <taxon>Eukaryota</taxon>
        <taxon>Sar</taxon>
        <taxon>Stramenopiles</taxon>
        <taxon>Ochrophyta</taxon>
        <taxon>Bacillariophyta</taxon>
        <taxon>Bacillariophyceae</taxon>
        <taxon>Bacillariophycidae</taxon>
        <taxon>Naviculales</taxon>
        <taxon>Naviculaceae</taxon>
        <taxon>Seminavis</taxon>
    </lineage>
</organism>
<reference evidence="9" key="1">
    <citation type="submission" date="2020-06" db="EMBL/GenBank/DDBJ databases">
        <authorList>
            <consortium name="Plant Systems Biology data submission"/>
        </authorList>
    </citation>
    <scope>NUCLEOTIDE SEQUENCE</scope>
    <source>
        <strain evidence="9">D6</strain>
    </source>
</reference>
<feature type="transmembrane region" description="Helical" evidence="7">
    <location>
        <begin position="350"/>
        <end position="368"/>
    </location>
</feature>
<dbReference type="GO" id="GO:0016020">
    <property type="term" value="C:membrane"/>
    <property type="evidence" value="ECO:0007669"/>
    <property type="project" value="UniProtKB-SubCell"/>
</dbReference>
<evidence type="ECO:0000259" key="8">
    <source>
        <dbReference type="PROSITE" id="PS50850"/>
    </source>
</evidence>
<dbReference type="PROSITE" id="PS50850">
    <property type="entry name" value="MFS"/>
    <property type="match status" value="1"/>
</dbReference>
<feature type="transmembrane region" description="Helical" evidence="7">
    <location>
        <begin position="442"/>
        <end position="463"/>
    </location>
</feature>
<feature type="transmembrane region" description="Helical" evidence="7">
    <location>
        <begin position="41"/>
        <end position="62"/>
    </location>
</feature>
<evidence type="ECO:0000313" key="9">
    <source>
        <dbReference type="EMBL" id="CAB9497356.1"/>
    </source>
</evidence>
<feature type="transmembrane region" description="Helical" evidence="7">
    <location>
        <begin position="195"/>
        <end position="215"/>
    </location>
</feature>
<keyword evidence="10" id="KW-1185">Reference proteome</keyword>
<dbReference type="PANTHER" id="PTHR23511:SF5">
    <property type="entry name" value="MAJOR FACILITATOR-TYPE TRANSPORTER HXNZ-RELATED"/>
    <property type="match status" value="1"/>
</dbReference>
<dbReference type="SUPFAM" id="SSF103473">
    <property type="entry name" value="MFS general substrate transporter"/>
    <property type="match status" value="1"/>
</dbReference>
<dbReference type="OrthoDB" id="4139357at2759"/>
<dbReference type="Gene3D" id="1.20.1250.20">
    <property type="entry name" value="MFS general substrate transporter like domains"/>
    <property type="match status" value="1"/>
</dbReference>
<evidence type="ECO:0000256" key="6">
    <source>
        <dbReference type="SAM" id="MobiDB-lite"/>
    </source>
</evidence>
<feature type="transmembrane region" description="Helical" evidence="7">
    <location>
        <begin position="164"/>
        <end position="183"/>
    </location>
</feature>
<evidence type="ECO:0000256" key="2">
    <source>
        <dbReference type="ARBA" id="ARBA00022448"/>
    </source>
</evidence>
<gene>
    <name evidence="9" type="ORF">SEMRO_18_G013070.1</name>
</gene>
<dbReference type="AlphaFoldDB" id="A0A9N8DAV5"/>
<dbReference type="Pfam" id="PF00083">
    <property type="entry name" value="Sugar_tr"/>
    <property type="match status" value="1"/>
</dbReference>
<accession>A0A9N8DAV5</accession>
<comment type="subcellular location">
    <subcellularLocation>
        <location evidence="1">Membrane</location>
        <topology evidence="1">Multi-pass membrane protein</topology>
    </subcellularLocation>
</comment>
<feature type="transmembrane region" description="Helical" evidence="7">
    <location>
        <begin position="414"/>
        <end position="436"/>
    </location>
</feature>
<evidence type="ECO:0000256" key="4">
    <source>
        <dbReference type="ARBA" id="ARBA00022989"/>
    </source>
</evidence>
<evidence type="ECO:0000256" key="7">
    <source>
        <dbReference type="SAM" id="Phobius"/>
    </source>
</evidence>
<sequence length="513" mass="55769">MPSSHGSSGGKKKSSSSGSPVKLTIDDALARLEYGPFHTRLLIMGGIATMANCMAVMASFFFPQDFDGGNLSDFQAASLTAILFLGTFMGVFFVNFASDSFGRRSTFLVCAATTSLFGFVGGLMPNYAGIMIMRFLVGFGLGGTNAPFYYLAEFVPHQQRGVTLLKLGYAWALGSIVTPFLGLATLDKDGLGPPVFLFLCSIPSVISLVAGFMILPESPRWLMSKGQNEVALSILRDAAIINHQDPWAICPQSAHLMRGGKTKSKWKAITRLFRKEWRRMIMCLLPTFLVVDFLYYSYVQLIHMTISNTDGAEDDFEFVWIGVSAIAELAGIAIAIFAIDRVGRVPTQAVSYLVAGILIMGIGIGRNVEDNTTDDRIATSYLFYLCFVARMFITLATNVTWVHTVEILPKKIRATFHITAHALASLGGAASAYHMVTPGMKFSVVAIVVGVITLLTSLLTWTFPETKTLALGNSVSRSISRDGVFTNRDNEEEKSMLSRSSDDSTIDPSLGSL</sequence>
<keyword evidence="5 7" id="KW-0472">Membrane</keyword>
<feature type="region of interest" description="Disordered" evidence="6">
    <location>
        <begin position="1"/>
        <end position="20"/>
    </location>
</feature>
<evidence type="ECO:0000256" key="3">
    <source>
        <dbReference type="ARBA" id="ARBA00022692"/>
    </source>
</evidence>
<feature type="region of interest" description="Disordered" evidence="6">
    <location>
        <begin position="490"/>
        <end position="513"/>
    </location>
</feature>
<evidence type="ECO:0000313" key="10">
    <source>
        <dbReference type="Proteomes" id="UP001153069"/>
    </source>
</evidence>
<feature type="transmembrane region" description="Helical" evidence="7">
    <location>
        <begin position="318"/>
        <end position="338"/>
    </location>
</feature>
<comment type="caution">
    <text evidence="9">The sequence shown here is derived from an EMBL/GenBank/DDBJ whole genome shotgun (WGS) entry which is preliminary data.</text>
</comment>
<keyword evidence="2" id="KW-0813">Transport</keyword>
<evidence type="ECO:0000256" key="1">
    <source>
        <dbReference type="ARBA" id="ARBA00004141"/>
    </source>
</evidence>
<dbReference type="EMBL" id="CAICTM010000018">
    <property type="protein sequence ID" value="CAB9497356.1"/>
    <property type="molecule type" value="Genomic_DNA"/>
</dbReference>
<keyword evidence="3 7" id="KW-0812">Transmembrane</keyword>
<feature type="transmembrane region" description="Helical" evidence="7">
    <location>
        <begin position="380"/>
        <end position="402"/>
    </location>
</feature>
<dbReference type="Proteomes" id="UP001153069">
    <property type="component" value="Unassembled WGS sequence"/>
</dbReference>
<dbReference type="PANTHER" id="PTHR23511">
    <property type="entry name" value="SYNAPTIC VESICLE GLYCOPROTEIN 2"/>
    <property type="match status" value="1"/>
</dbReference>
<proteinExistence type="predicted"/>
<protein>
    <submittedName>
        <fullName evidence="9">Synaptic vesicle 2-related protein</fullName>
    </submittedName>
</protein>
<dbReference type="InterPro" id="IPR020846">
    <property type="entry name" value="MFS_dom"/>
</dbReference>
<dbReference type="GO" id="GO:0022857">
    <property type="term" value="F:transmembrane transporter activity"/>
    <property type="evidence" value="ECO:0007669"/>
    <property type="project" value="InterPro"/>
</dbReference>
<dbReference type="InterPro" id="IPR005828">
    <property type="entry name" value="MFS_sugar_transport-like"/>
</dbReference>
<feature type="transmembrane region" description="Helical" evidence="7">
    <location>
        <begin position="280"/>
        <end position="298"/>
    </location>
</feature>
<feature type="transmembrane region" description="Helical" evidence="7">
    <location>
        <begin position="74"/>
        <end position="94"/>
    </location>
</feature>
<feature type="domain" description="Major facilitator superfamily (MFS) profile" evidence="8">
    <location>
        <begin position="38"/>
        <end position="468"/>
    </location>
</feature>
<name>A0A9N8DAV5_9STRA</name>
<keyword evidence="4 7" id="KW-1133">Transmembrane helix</keyword>
<evidence type="ECO:0000256" key="5">
    <source>
        <dbReference type="ARBA" id="ARBA00023136"/>
    </source>
</evidence>
<dbReference type="InterPro" id="IPR036259">
    <property type="entry name" value="MFS_trans_sf"/>
</dbReference>
<feature type="transmembrane region" description="Helical" evidence="7">
    <location>
        <begin position="130"/>
        <end position="152"/>
    </location>
</feature>
<feature type="transmembrane region" description="Helical" evidence="7">
    <location>
        <begin position="106"/>
        <end position="124"/>
    </location>
</feature>